<dbReference type="RefSeq" id="WP_283871494.1">
    <property type="nucleotide sequence ID" value="NZ_CP126101.1"/>
</dbReference>
<proteinExistence type="predicted"/>
<dbReference type="EMBL" id="CP126101">
    <property type="protein sequence ID" value="WHY53119.1"/>
    <property type="molecule type" value="Genomic_DNA"/>
</dbReference>
<dbReference type="AlphaFoldDB" id="A0AAX3X2I8"/>
<reference evidence="1" key="1">
    <citation type="submission" date="2023-05" db="EMBL/GenBank/DDBJ databases">
        <title>Comparative genomics of Bacillaceae isolates and their secondary metabolite potential.</title>
        <authorList>
            <person name="Song L."/>
            <person name="Nielsen L.J."/>
            <person name="Mohite O."/>
            <person name="Xu X."/>
            <person name="Weber T."/>
            <person name="Kovacs A.T."/>
        </authorList>
    </citation>
    <scope>NUCLEOTIDE SEQUENCE</scope>
    <source>
        <strain evidence="1">LY1</strain>
    </source>
</reference>
<evidence type="ECO:0000313" key="2">
    <source>
        <dbReference type="Proteomes" id="UP001178322"/>
    </source>
</evidence>
<name>A0AAX3X2I8_9BACI</name>
<dbReference type="Proteomes" id="UP001178322">
    <property type="component" value="Chromosome"/>
</dbReference>
<evidence type="ECO:0000313" key="1">
    <source>
        <dbReference type="EMBL" id="WHY53119.1"/>
    </source>
</evidence>
<gene>
    <name evidence="1" type="ORF">QNH24_07710</name>
</gene>
<sequence>MDKYLMKELASEIVEQSRGRISMLEAEALAIVSISKMKNCTSTNYKEKVIQKIIHNYA</sequence>
<protein>
    <submittedName>
        <fullName evidence="1">Uncharacterized protein</fullName>
    </submittedName>
</protein>
<organism evidence="1 2">
    <name type="scientific">Lysinibacillus pakistanensis</name>
    <dbReference type="NCBI Taxonomy" id="759811"/>
    <lineage>
        <taxon>Bacteria</taxon>
        <taxon>Bacillati</taxon>
        <taxon>Bacillota</taxon>
        <taxon>Bacilli</taxon>
        <taxon>Bacillales</taxon>
        <taxon>Bacillaceae</taxon>
        <taxon>Lysinibacillus</taxon>
    </lineage>
</organism>
<accession>A0AAX3X2I8</accession>